<name>A0ABX7QPK7_9GAMM</name>
<gene>
    <name evidence="1" type="ORF">JYB87_17075</name>
</gene>
<accession>A0ABX7QPK7</accession>
<organism evidence="1 2">
    <name type="scientific">Shewanella avicenniae</name>
    <dbReference type="NCBI Taxonomy" id="2814294"/>
    <lineage>
        <taxon>Bacteria</taxon>
        <taxon>Pseudomonadati</taxon>
        <taxon>Pseudomonadota</taxon>
        <taxon>Gammaproteobacteria</taxon>
        <taxon>Alteromonadales</taxon>
        <taxon>Shewanellaceae</taxon>
        <taxon>Shewanella</taxon>
    </lineage>
</organism>
<protein>
    <submittedName>
        <fullName evidence="1">Uncharacterized protein</fullName>
    </submittedName>
</protein>
<sequence>MNKALLAVIVVVVLLVGLFLGRMTSTATNASLPAAPVAAEMTPAAAAPAIAPQPSAAPVAAASTASVVANKPEQAPEAVESLDELLTDNGQGNDALRAKALSQMSATQLEQLITNLDQQLTEQYAVTKKAGLQDGVNDYFNQHGELLQREFQCSNKLCGLILESVDNDQVQLADALDSLSATPEFKKLSRGGTLMIKQQDGRYLGVMITSISQQPLTIQAN</sequence>
<dbReference type="EMBL" id="CP071503">
    <property type="protein sequence ID" value="QSX33406.1"/>
    <property type="molecule type" value="Genomic_DNA"/>
</dbReference>
<reference evidence="1 2" key="1">
    <citation type="submission" date="2021-03" db="EMBL/GenBank/DDBJ databases">
        <title>Novel species identification of genus Shewanella.</title>
        <authorList>
            <person name="Liu G."/>
            <person name="Zhang Q."/>
        </authorList>
    </citation>
    <scope>NUCLEOTIDE SEQUENCE [LARGE SCALE GENOMIC DNA]</scope>
    <source>
        <strain evidence="1 2">FJAT-51800</strain>
    </source>
</reference>
<evidence type="ECO:0000313" key="1">
    <source>
        <dbReference type="EMBL" id="QSX33406.1"/>
    </source>
</evidence>
<evidence type="ECO:0000313" key="2">
    <source>
        <dbReference type="Proteomes" id="UP000662770"/>
    </source>
</evidence>
<keyword evidence="2" id="KW-1185">Reference proteome</keyword>
<dbReference type="RefSeq" id="WP_207354639.1">
    <property type="nucleotide sequence ID" value="NZ_CP071503.1"/>
</dbReference>
<proteinExistence type="predicted"/>
<dbReference type="Proteomes" id="UP000662770">
    <property type="component" value="Chromosome"/>
</dbReference>